<reference evidence="1 2" key="1">
    <citation type="submission" date="2022-04" db="EMBL/GenBank/DDBJ databases">
        <title>Spirosoma sp. strain RP8 genome sequencing and assembly.</title>
        <authorList>
            <person name="Jung Y."/>
        </authorList>
    </citation>
    <scope>NUCLEOTIDE SEQUENCE [LARGE SCALE GENOMIC DNA]</scope>
    <source>
        <strain evidence="1 2">RP8</strain>
    </source>
</reference>
<dbReference type="Pfam" id="PF20459">
    <property type="entry name" value="DUF6712"/>
    <property type="match status" value="2"/>
</dbReference>
<keyword evidence="2" id="KW-1185">Reference proteome</keyword>
<dbReference type="InterPro" id="IPR046558">
    <property type="entry name" value="DUF6712"/>
</dbReference>
<comment type="caution">
    <text evidence="1">The sequence shown here is derived from an EMBL/GenBank/DDBJ whole genome shotgun (WGS) entry which is preliminary data.</text>
</comment>
<sequence length="332" mass="36978">MILNTIEGLKLHLGRAISQATKIDFIQSYIQLAENEFILRAIGPEMLAELTTQFTATPSSVTPANKELLTRLQSALAFYTYVKYLPYSLGTDGDNGLQEQDTEKTKPVRMGVLDKRLRESAENAANALEQALVYLYQHRTQYPTWLNSDSYKRSSSLFVFSATELTEYLPQAAGSYRLFLSLVPYLHKAEKNSIKPLIGSALYDDLKAKRVSTDPLQPADIRLLEAVGQATATNAYALALYYLNVVQTSGGGLRILSDFDGIYNQKAVDPKLLLEAQRKADGEASSASVALKAYLTENADQYPLYKNSDRYTAKGPNELPDNSQYQGVFRLR</sequence>
<dbReference type="Proteomes" id="UP001202180">
    <property type="component" value="Unassembled WGS sequence"/>
</dbReference>
<organism evidence="1 2">
    <name type="scientific">Spirosoma liriopis</name>
    <dbReference type="NCBI Taxonomy" id="2937440"/>
    <lineage>
        <taxon>Bacteria</taxon>
        <taxon>Pseudomonadati</taxon>
        <taxon>Bacteroidota</taxon>
        <taxon>Cytophagia</taxon>
        <taxon>Cytophagales</taxon>
        <taxon>Cytophagaceae</taxon>
        <taxon>Spirosoma</taxon>
    </lineage>
</organism>
<name>A0ABT0HL41_9BACT</name>
<dbReference type="EMBL" id="JALPRF010000002">
    <property type="protein sequence ID" value="MCK8492891.1"/>
    <property type="molecule type" value="Genomic_DNA"/>
</dbReference>
<protein>
    <submittedName>
        <fullName evidence="1">Uncharacterized protein</fullName>
    </submittedName>
</protein>
<gene>
    <name evidence="1" type="ORF">M0L20_13570</name>
</gene>
<evidence type="ECO:0000313" key="1">
    <source>
        <dbReference type="EMBL" id="MCK8492891.1"/>
    </source>
</evidence>
<dbReference type="RefSeq" id="WP_248477478.1">
    <property type="nucleotide sequence ID" value="NZ_JALPRF010000002.1"/>
</dbReference>
<proteinExistence type="predicted"/>
<accession>A0ABT0HL41</accession>
<evidence type="ECO:0000313" key="2">
    <source>
        <dbReference type="Proteomes" id="UP001202180"/>
    </source>
</evidence>